<dbReference type="Gene3D" id="1.10.260.40">
    <property type="entry name" value="lambda repressor-like DNA-binding domains"/>
    <property type="match status" value="1"/>
</dbReference>
<dbReference type="InterPro" id="IPR001387">
    <property type="entry name" value="Cro/C1-type_HTH"/>
</dbReference>
<dbReference type="SUPFAM" id="SSF47413">
    <property type="entry name" value="lambda repressor-like DNA-binding domains"/>
    <property type="match status" value="1"/>
</dbReference>
<keyword evidence="5" id="KW-1185">Reference proteome</keyword>
<proteinExistence type="predicted"/>
<reference evidence="2" key="3">
    <citation type="submission" date="2021-08" db="EMBL/GenBank/DDBJ databases">
        <authorList>
            <person name="Tani A."/>
            <person name="Ola A."/>
            <person name="Ogura Y."/>
            <person name="Katsura K."/>
            <person name="Hayashi T."/>
        </authorList>
    </citation>
    <scope>NUCLEOTIDE SEQUENCE</scope>
    <source>
        <strain evidence="2">DSM 22415</strain>
    </source>
</reference>
<reference evidence="3 4" key="1">
    <citation type="submission" date="2019-06" db="EMBL/GenBank/DDBJ databases">
        <authorList>
            <person name="Rodrigo-Torres L."/>
            <person name="Arahal R. D."/>
            <person name="Lucena T."/>
        </authorList>
    </citation>
    <scope>NUCLEOTIDE SEQUENCE [LARGE SCALE GENOMIC DNA]</scope>
    <source>
        <strain evidence="3 4">SW08-7</strain>
    </source>
</reference>
<dbReference type="AlphaFoldDB" id="A0A564G3C2"/>
<evidence type="ECO:0000313" key="5">
    <source>
        <dbReference type="Proteomes" id="UP001055303"/>
    </source>
</evidence>
<dbReference type="EMBL" id="CABFVH010000034">
    <property type="protein sequence ID" value="VUF14460.1"/>
    <property type="molecule type" value="Genomic_DNA"/>
</dbReference>
<evidence type="ECO:0000259" key="1">
    <source>
        <dbReference type="PROSITE" id="PS50943"/>
    </source>
</evidence>
<name>A0A564G3C2_9HYPH</name>
<dbReference type="Proteomes" id="UP000401717">
    <property type="component" value="Unassembled WGS sequence"/>
</dbReference>
<dbReference type="Proteomes" id="UP001055303">
    <property type="component" value="Unassembled WGS sequence"/>
</dbReference>
<dbReference type="PROSITE" id="PS50943">
    <property type="entry name" value="HTH_CROC1"/>
    <property type="match status" value="1"/>
</dbReference>
<dbReference type="Pfam" id="PF01381">
    <property type="entry name" value="HTH_3"/>
    <property type="match status" value="1"/>
</dbReference>
<dbReference type="OrthoDB" id="7995156at2"/>
<gene>
    <name evidence="2" type="ORF">IFDJLNFL_4693</name>
    <name evidence="3" type="ORF">MTDSW087_04185</name>
</gene>
<feature type="domain" description="HTH cro/C1-type" evidence="1">
    <location>
        <begin position="20"/>
        <end position="74"/>
    </location>
</feature>
<evidence type="ECO:0000313" key="4">
    <source>
        <dbReference type="Proteomes" id="UP000401717"/>
    </source>
</evidence>
<evidence type="ECO:0000313" key="3">
    <source>
        <dbReference type="EMBL" id="VUF14460.1"/>
    </source>
</evidence>
<protein>
    <recommendedName>
        <fullName evidence="1">HTH cro/C1-type domain-containing protein</fullName>
    </recommendedName>
</protein>
<dbReference type="RefSeq" id="WP_144766829.1">
    <property type="nucleotide sequence ID" value="NZ_BPQI01000167.1"/>
</dbReference>
<dbReference type="InterPro" id="IPR010982">
    <property type="entry name" value="Lambda_DNA-bd_dom_sf"/>
</dbReference>
<dbReference type="SMART" id="SM00530">
    <property type="entry name" value="HTH_XRE"/>
    <property type="match status" value="1"/>
</dbReference>
<dbReference type="EMBL" id="BPQI01000167">
    <property type="protein sequence ID" value="GJD58770.1"/>
    <property type="molecule type" value="Genomic_DNA"/>
</dbReference>
<accession>A0A564G3C2</accession>
<reference evidence="2" key="2">
    <citation type="journal article" date="2021" name="Front. Microbiol.">
        <title>Comprehensive Comparative Genomics and Phenotyping of Methylobacterium Species.</title>
        <authorList>
            <person name="Alessa O."/>
            <person name="Ogura Y."/>
            <person name="Fujitani Y."/>
            <person name="Takami H."/>
            <person name="Hayashi T."/>
            <person name="Sahin N."/>
            <person name="Tani A."/>
        </authorList>
    </citation>
    <scope>NUCLEOTIDE SEQUENCE</scope>
    <source>
        <strain evidence="2">DSM 22415</strain>
    </source>
</reference>
<organism evidence="3 4">
    <name type="scientific">Methylobacterium dankookense</name>
    <dbReference type="NCBI Taxonomy" id="560405"/>
    <lineage>
        <taxon>Bacteria</taxon>
        <taxon>Pseudomonadati</taxon>
        <taxon>Pseudomonadota</taxon>
        <taxon>Alphaproteobacteria</taxon>
        <taxon>Hyphomicrobiales</taxon>
        <taxon>Methylobacteriaceae</taxon>
        <taxon>Methylobacterium</taxon>
    </lineage>
</organism>
<dbReference type="GO" id="GO:0003677">
    <property type="term" value="F:DNA binding"/>
    <property type="evidence" value="ECO:0007669"/>
    <property type="project" value="InterPro"/>
</dbReference>
<evidence type="ECO:0000313" key="2">
    <source>
        <dbReference type="EMBL" id="GJD58770.1"/>
    </source>
</evidence>
<dbReference type="CDD" id="cd00093">
    <property type="entry name" value="HTH_XRE"/>
    <property type="match status" value="1"/>
</dbReference>
<sequence length="115" mass="12482">MRGRKAGSGDGERAAIAAALERARREDGLSQDALARTLGSSQANISKLLRGRHTPRPELEAAIRSYLGGRHKGAALPSEAWTRRLLAACERSQAFRDVVDAALSLVNENEYPDRT</sequence>